<dbReference type="PANTHER" id="PTHR43357:SF4">
    <property type="entry name" value="INNER MEMBRANE ABC TRANSPORTER PERMEASE PROTEIN YDCV"/>
    <property type="match status" value="1"/>
</dbReference>
<dbReference type="Pfam" id="PF00528">
    <property type="entry name" value="BPD_transp_1"/>
    <property type="match status" value="2"/>
</dbReference>
<comment type="caution">
    <text evidence="10">The sequence shown here is derived from an EMBL/GenBank/DDBJ whole genome shotgun (WGS) entry which is preliminary data.</text>
</comment>
<keyword evidence="4" id="KW-0997">Cell inner membrane</keyword>
<feature type="transmembrane region" description="Helical" evidence="8">
    <location>
        <begin position="116"/>
        <end position="137"/>
    </location>
</feature>
<accession>A0ABT1R0K5</accession>
<keyword evidence="2 8" id="KW-0813">Transport</keyword>
<sequence>MAMMTPTNEAMGLPGRVMRRLDTKWFVIGGATLVVAWLTLIPLGFLLWQSFHSTGTMQEPAVLTMENYITAFESAESLVLMGNSLQFAFLTAAFALVVGTFFAWVNERTNTPFKSLFFAMSIIPLIIPGILFTVSWIMLASPQIGILNKVFGSWFDIYSMAGMVWVDGLHYAPVAFLLVTAAFRSMDPSLEESAMMSGASVVQTAFKVTLKLAWPAILAAFIILFIRAIESFEVPALLGLPIGLRVFTSAIYDAVHSYPSNIGLASAYAVVLLLITSVGIYYQSRLSNQGSKYSTVTGKGFRPRVADIGRWRYLTGGIFILYVILVVGLPFLVLLWASLQRYYSVPSWNAVQHLSFNAYAKVLAYPGFYTAVWNSVKLALGGATIVMLLTSIICWITIRTKIQGRWLLDVLASLPLVFPGIVLGLSLMVFYLNFDIGIYATLWIMLMAYVIKFLPYGMRYNSTSMVQIHKELEESAAMSGASWLMTFRRVVLPLMKPGLMAGWIYIIVVSVRELSSSILLYSPGNEVISIMIWEFWQNGQYVELSAFGVMMITALFCFIMLVQSVSKRFGVKGM</sequence>
<organism evidence="10 11">
    <name type="scientific">Shinella lacus</name>
    <dbReference type="NCBI Taxonomy" id="2654216"/>
    <lineage>
        <taxon>Bacteria</taxon>
        <taxon>Pseudomonadati</taxon>
        <taxon>Pseudomonadota</taxon>
        <taxon>Alphaproteobacteria</taxon>
        <taxon>Hyphomicrobiales</taxon>
        <taxon>Rhizobiaceae</taxon>
        <taxon>Shinella</taxon>
    </lineage>
</organism>
<dbReference type="RefSeq" id="WP_256114777.1">
    <property type="nucleotide sequence ID" value="NZ_WHSB02000001.1"/>
</dbReference>
<comment type="similarity">
    <text evidence="8">Belongs to the binding-protein-dependent transport system permease family.</text>
</comment>
<dbReference type="PANTHER" id="PTHR43357">
    <property type="entry name" value="INNER MEMBRANE ABC TRANSPORTER PERMEASE PROTEIN YDCV"/>
    <property type="match status" value="1"/>
</dbReference>
<evidence type="ECO:0000256" key="3">
    <source>
        <dbReference type="ARBA" id="ARBA00022475"/>
    </source>
</evidence>
<keyword evidence="7 8" id="KW-0472">Membrane</keyword>
<keyword evidence="6 8" id="KW-1133">Transmembrane helix</keyword>
<feature type="transmembrane region" description="Helical" evidence="8">
    <location>
        <begin position="498"/>
        <end position="521"/>
    </location>
</feature>
<evidence type="ECO:0000256" key="1">
    <source>
        <dbReference type="ARBA" id="ARBA00004429"/>
    </source>
</evidence>
<feature type="transmembrane region" description="Helical" evidence="8">
    <location>
        <begin position="410"/>
        <end position="430"/>
    </location>
</feature>
<evidence type="ECO:0000256" key="2">
    <source>
        <dbReference type="ARBA" id="ARBA00022448"/>
    </source>
</evidence>
<feature type="transmembrane region" description="Helical" evidence="8">
    <location>
        <begin position="541"/>
        <end position="562"/>
    </location>
</feature>
<name>A0ABT1R0K5_9HYPH</name>
<protein>
    <submittedName>
        <fullName evidence="10">Iron ABC transporter permease</fullName>
    </submittedName>
</protein>
<dbReference type="SUPFAM" id="SSF161098">
    <property type="entry name" value="MetI-like"/>
    <property type="match status" value="2"/>
</dbReference>
<reference evidence="10" key="1">
    <citation type="submission" date="2021-07" db="EMBL/GenBank/DDBJ databases">
        <title>Shinella sp. nov., a novel member of the genus Shinella from water.</title>
        <authorList>
            <person name="Deng Y."/>
        </authorList>
    </citation>
    <scope>NUCLEOTIDE SEQUENCE</scope>
    <source>
        <strain evidence="10">CPCC 100929</strain>
    </source>
</reference>
<evidence type="ECO:0000256" key="5">
    <source>
        <dbReference type="ARBA" id="ARBA00022692"/>
    </source>
</evidence>
<feature type="transmembrane region" description="Helical" evidence="8">
    <location>
        <begin position="436"/>
        <end position="455"/>
    </location>
</feature>
<evidence type="ECO:0000256" key="7">
    <source>
        <dbReference type="ARBA" id="ARBA00023136"/>
    </source>
</evidence>
<proteinExistence type="inferred from homology"/>
<keyword evidence="3" id="KW-1003">Cell membrane</keyword>
<evidence type="ECO:0000256" key="4">
    <source>
        <dbReference type="ARBA" id="ARBA00022519"/>
    </source>
</evidence>
<dbReference type="InterPro" id="IPR000515">
    <property type="entry name" value="MetI-like"/>
</dbReference>
<evidence type="ECO:0000256" key="6">
    <source>
        <dbReference type="ARBA" id="ARBA00022989"/>
    </source>
</evidence>
<gene>
    <name evidence="10" type="ORF">GB927_001615</name>
</gene>
<evidence type="ECO:0000256" key="8">
    <source>
        <dbReference type="RuleBase" id="RU363032"/>
    </source>
</evidence>
<comment type="subcellular location">
    <subcellularLocation>
        <location evidence="1">Cell inner membrane</location>
        <topology evidence="1">Multi-pass membrane protein</topology>
    </subcellularLocation>
    <subcellularLocation>
        <location evidence="8">Cell membrane</location>
        <topology evidence="8">Multi-pass membrane protein</topology>
    </subcellularLocation>
</comment>
<dbReference type="Proteomes" id="UP000996601">
    <property type="component" value="Unassembled WGS sequence"/>
</dbReference>
<keyword evidence="5 8" id="KW-0812">Transmembrane</keyword>
<dbReference type="InterPro" id="IPR035906">
    <property type="entry name" value="MetI-like_sf"/>
</dbReference>
<feature type="transmembrane region" description="Helical" evidence="8">
    <location>
        <begin position="157"/>
        <end position="183"/>
    </location>
</feature>
<feature type="transmembrane region" description="Helical" evidence="8">
    <location>
        <begin position="319"/>
        <end position="339"/>
    </location>
</feature>
<dbReference type="EMBL" id="WHSB02000001">
    <property type="protein sequence ID" value="MCQ4628712.1"/>
    <property type="molecule type" value="Genomic_DNA"/>
</dbReference>
<dbReference type="CDD" id="cd06261">
    <property type="entry name" value="TM_PBP2"/>
    <property type="match status" value="2"/>
</dbReference>
<feature type="transmembrane region" description="Helical" evidence="8">
    <location>
        <begin position="25"/>
        <end position="48"/>
    </location>
</feature>
<feature type="transmembrane region" description="Helical" evidence="8">
    <location>
        <begin position="85"/>
        <end position="104"/>
    </location>
</feature>
<feature type="transmembrane region" description="Helical" evidence="8">
    <location>
        <begin position="378"/>
        <end position="398"/>
    </location>
</feature>
<feature type="transmembrane region" description="Helical" evidence="8">
    <location>
        <begin position="204"/>
        <end position="229"/>
    </location>
</feature>
<dbReference type="PROSITE" id="PS50928">
    <property type="entry name" value="ABC_TM1"/>
    <property type="match status" value="2"/>
</dbReference>
<feature type="domain" description="ABC transmembrane type-1" evidence="9">
    <location>
        <begin position="372"/>
        <end position="562"/>
    </location>
</feature>
<feature type="domain" description="ABC transmembrane type-1" evidence="9">
    <location>
        <begin position="81"/>
        <end position="283"/>
    </location>
</feature>
<evidence type="ECO:0000313" key="10">
    <source>
        <dbReference type="EMBL" id="MCQ4628712.1"/>
    </source>
</evidence>
<dbReference type="Gene3D" id="1.10.3720.10">
    <property type="entry name" value="MetI-like"/>
    <property type="match status" value="2"/>
</dbReference>
<keyword evidence="11" id="KW-1185">Reference proteome</keyword>
<feature type="transmembrane region" description="Helical" evidence="8">
    <location>
        <begin position="262"/>
        <end position="282"/>
    </location>
</feature>
<evidence type="ECO:0000259" key="9">
    <source>
        <dbReference type="PROSITE" id="PS50928"/>
    </source>
</evidence>
<evidence type="ECO:0000313" key="11">
    <source>
        <dbReference type="Proteomes" id="UP000996601"/>
    </source>
</evidence>